<evidence type="ECO:0000256" key="1">
    <source>
        <dbReference type="SAM" id="MobiDB-lite"/>
    </source>
</evidence>
<reference evidence="3" key="1">
    <citation type="submission" date="2014-09" db="EMBL/GenBank/DDBJ databases">
        <authorList>
            <person name="Mudge J."/>
            <person name="Ramaraj T."/>
            <person name="Lindquist I.E."/>
            <person name="Bharti A.K."/>
            <person name="Sundararajan A."/>
            <person name="Cameron C.T."/>
            <person name="Woodward J.E."/>
            <person name="May G.D."/>
            <person name="Brubaker C."/>
            <person name="Broadhvest J."/>
            <person name="Wilkins T.A."/>
        </authorList>
    </citation>
    <scope>NUCLEOTIDE SEQUENCE</scope>
    <source>
        <strain evidence="3">cv. AKA8401</strain>
    </source>
</reference>
<protein>
    <submittedName>
        <fullName evidence="2">Uncharacterized protein</fullName>
    </submittedName>
</protein>
<sequence length="20" mass="2408">MPSYISRTRTQLNEFENSHP</sequence>
<gene>
    <name evidence="2" type="ORF">F383_39375</name>
</gene>
<dbReference type="Proteomes" id="UP000032142">
    <property type="component" value="Unassembled WGS sequence"/>
</dbReference>
<feature type="region of interest" description="Disordered" evidence="1">
    <location>
        <begin position="1"/>
        <end position="20"/>
    </location>
</feature>
<dbReference type="AlphaFoldDB" id="A0A0B0MJK0"/>
<dbReference type="EMBL" id="JRRC01255147">
    <property type="protein sequence ID" value="KHG02283.1"/>
    <property type="molecule type" value="Genomic_DNA"/>
</dbReference>
<organism evidence="2 3">
    <name type="scientific">Gossypium arboreum</name>
    <name type="common">Tree cotton</name>
    <name type="synonym">Gossypium nanking</name>
    <dbReference type="NCBI Taxonomy" id="29729"/>
    <lineage>
        <taxon>Eukaryota</taxon>
        <taxon>Viridiplantae</taxon>
        <taxon>Streptophyta</taxon>
        <taxon>Embryophyta</taxon>
        <taxon>Tracheophyta</taxon>
        <taxon>Spermatophyta</taxon>
        <taxon>Magnoliopsida</taxon>
        <taxon>eudicotyledons</taxon>
        <taxon>Gunneridae</taxon>
        <taxon>Pentapetalae</taxon>
        <taxon>rosids</taxon>
        <taxon>malvids</taxon>
        <taxon>Malvales</taxon>
        <taxon>Malvaceae</taxon>
        <taxon>Malvoideae</taxon>
        <taxon>Gossypium</taxon>
    </lineage>
</organism>
<keyword evidence="3" id="KW-1185">Reference proteome</keyword>
<evidence type="ECO:0000313" key="3">
    <source>
        <dbReference type="Proteomes" id="UP000032142"/>
    </source>
</evidence>
<name>A0A0B0MJK0_GOSAR</name>
<accession>A0A0B0MJK0</accession>
<evidence type="ECO:0000313" key="2">
    <source>
        <dbReference type="EMBL" id="KHG02283.1"/>
    </source>
</evidence>
<proteinExistence type="predicted"/>
<comment type="caution">
    <text evidence="2">The sequence shown here is derived from an EMBL/GenBank/DDBJ whole genome shotgun (WGS) entry which is preliminary data.</text>
</comment>